<evidence type="ECO:0000313" key="2">
    <source>
        <dbReference type="EMBL" id="KAK2607471.1"/>
    </source>
</evidence>
<sequence>MPPPIEEDEEVDLDGGAPSEQSASDDTILNNADADNTIPSLHDVQSRTSPEPVVSDIPFVTSDIQSPNETAAPEPVSKEFGKRETSVKRKSPDKRSNYGAEAKRRRGNPRSVPCVLCVRRLANDPKWACHDAVASQDGNPGYNDVVNVSDHTYPATSYHPRLSQEPERSGYNSSGSEMAQHSSSFDTSDDEDFPFRIASEPKVDVDMEDSESDGSSSETSASFRDGVEANDDEPEVKVEEK</sequence>
<reference evidence="2" key="1">
    <citation type="submission" date="2023-06" db="EMBL/GenBank/DDBJ databases">
        <authorList>
            <person name="Noh H."/>
        </authorList>
    </citation>
    <scope>NUCLEOTIDE SEQUENCE</scope>
    <source>
        <strain evidence="2">DUCC20226</strain>
    </source>
</reference>
<feature type="region of interest" description="Disordered" evidence="1">
    <location>
        <begin position="1"/>
        <end position="109"/>
    </location>
</feature>
<feature type="compositionally biased region" description="Polar residues" evidence="1">
    <location>
        <begin position="19"/>
        <end position="39"/>
    </location>
</feature>
<comment type="caution">
    <text evidence="2">The sequence shown here is derived from an EMBL/GenBank/DDBJ whole genome shotgun (WGS) entry which is preliminary data.</text>
</comment>
<dbReference type="Proteomes" id="UP001265746">
    <property type="component" value="Unassembled WGS sequence"/>
</dbReference>
<evidence type="ECO:0000256" key="1">
    <source>
        <dbReference type="SAM" id="MobiDB-lite"/>
    </source>
</evidence>
<organism evidence="2 3">
    <name type="scientific">Phomopsis amygdali</name>
    <name type="common">Fusicoccum amygdali</name>
    <dbReference type="NCBI Taxonomy" id="1214568"/>
    <lineage>
        <taxon>Eukaryota</taxon>
        <taxon>Fungi</taxon>
        <taxon>Dikarya</taxon>
        <taxon>Ascomycota</taxon>
        <taxon>Pezizomycotina</taxon>
        <taxon>Sordariomycetes</taxon>
        <taxon>Sordariomycetidae</taxon>
        <taxon>Diaporthales</taxon>
        <taxon>Diaporthaceae</taxon>
        <taxon>Diaporthe</taxon>
    </lineage>
</organism>
<proteinExistence type="predicted"/>
<feature type="compositionally biased region" description="Basic and acidic residues" evidence="1">
    <location>
        <begin position="76"/>
        <end position="87"/>
    </location>
</feature>
<protein>
    <submittedName>
        <fullName evidence="2">Uncharacterized protein</fullName>
    </submittedName>
</protein>
<gene>
    <name evidence="2" type="ORF">N8I77_006140</name>
</gene>
<accession>A0AAD9SG28</accession>
<feature type="compositionally biased region" description="Polar residues" evidence="1">
    <location>
        <begin position="170"/>
        <end position="181"/>
    </location>
</feature>
<evidence type="ECO:0000313" key="3">
    <source>
        <dbReference type="Proteomes" id="UP001265746"/>
    </source>
</evidence>
<name>A0AAD9SG28_PHOAM</name>
<dbReference type="AlphaFoldDB" id="A0AAD9SG28"/>
<keyword evidence="3" id="KW-1185">Reference proteome</keyword>
<dbReference type="EMBL" id="JAUJFL010000003">
    <property type="protein sequence ID" value="KAK2607471.1"/>
    <property type="molecule type" value="Genomic_DNA"/>
</dbReference>
<feature type="compositionally biased region" description="Low complexity" evidence="1">
    <location>
        <begin position="213"/>
        <end position="222"/>
    </location>
</feature>
<feature type="compositionally biased region" description="Acidic residues" evidence="1">
    <location>
        <begin position="1"/>
        <end position="13"/>
    </location>
</feature>
<feature type="region of interest" description="Disordered" evidence="1">
    <location>
        <begin position="132"/>
        <end position="241"/>
    </location>
</feature>